<dbReference type="InterPro" id="IPR045091">
    <property type="entry name" value="Mad2-like"/>
</dbReference>
<proteinExistence type="predicted"/>
<organism evidence="2 3">
    <name type="scientific">Chlamydomonas eustigma</name>
    <dbReference type="NCBI Taxonomy" id="1157962"/>
    <lineage>
        <taxon>Eukaryota</taxon>
        <taxon>Viridiplantae</taxon>
        <taxon>Chlorophyta</taxon>
        <taxon>core chlorophytes</taxon>
        <taxon>Chlorophyceae</taxon>
        <taxon>CS clade</taxon>
        <taxon>Chlamydomonadales</taxon>
        <taxon>Chlamydomonadaceae</taxon>
        <taxon>Chlamydomonas</taxon>
    </lineage>
</organism>
<comment type="caution">
    <text evidence="2">The sequence shown here is derived from an EMBL/GenBank/DDBJ whole genome shotgun (WGS) entry which is preliminary data.</text>
</comment>
<dbReference type="PROSITE" id="PS50815">
    <property type="entry name" value="HORMA"/>
    <property type="match status" value="1"/>
</dbReference>
<dbReference type="Proteomes" id="UP000232323">
    <property type="component" value="Unassembled WGS sequence"/>
</dbReference>
<feature type="domain" description="HORMA" evidence="1">
    <location>
        <begin position="4"/>
        <end position="190"/>
    </location>
</feature>
<keyword evidence="3" id="KW-1185">Reference proteome</keyword>
<protein>
    <recommendedName>
        <fullName evidence="1">HORMA domain-containing protein</fullName>
    </recommendedName>
</protein>
<evidence type="ECO:0000259" key="1">
    <source>
        <dbReference type="PROSITE" id="PS50815"/>
    </source>
</evidence>
<dbReference type="SUPFAM" id="SSF56019">
    <property type="entry name" value="The spindle assembly checkpoint protein mad2"/>
    <property type="match status" value="1"/>
</dbReference>
<sequence>MLQEELINSFLEFLELAIHISLWSRKLYAADLFERVKYCGFNARKSRHPGLNSYISSTVGNLKGLIKSGTLKEVAVVFFDLKGCPVDRITFALQVEQLSPQASLSSLDISALESGFTSALLVLSCADRLHRPLPTGSTFEVVAYSISRSGVDVNYFSEDALQRLELRQPLKAHALKSVNVEGFLHLQVLLEQTAGT</sequence>
<evidence type="ECO:0000313" key="3">
    <source>
        <dbReference type="Proteomes" id="UP000232323"/>
    </source>
</evidence>
<dbReference type="AlphaFoldDB" id="A0A250X7C3"/>
<dbReference type="InterPro" id="IPR003511">
    <property type="entry name" value="HORMA_dom"/>
</dbReference>
<dbReference type="OrthoDB" id="21254at2759"/>
<dbReference type="Gene3D" id="3.30.900.10">
    <property type="entry name" value="HORMA domain"/>
    <property type="match status" value="1"/>
</dbReference>
<accession>A0A250X7C3</accession>
<gene>
    <name evidence="2" type="ORF">CEUSTIGMA_g6424.t1</name>
</gene>
<dbReference type="InterPro" id="IPR036570">
    <property type="entry name" value="HORMA_dom_sf"/>
</dbReference>
<dbReference type="PANTHER" id="PTHR11842:SF10">
    <property type="entry name" value="MITOTIC SPINDLE ASSEMBLY CHECKPOINT PROTEIN MAD2B"/>
    <property type="match status" value="1"/>
</dbReference>
<dbReference type="GO" id="GO:0016035">
    <property type="term" value="C:zeta DNA polymerase complex"/>
    <property type="evidence" value="ECO:0007669"/>
    <property type="project" value="TreeGrafter"/>
</dbReference>
<dbReference type="STRING" id="1157962.A0A250X7C3"/>
<dbReference type="PANTHER" id="PTHR11842">
    <property type="entry name" value="MITOTIC SPINDLE ASSEMBLY CHECKPOINT PROTEIN MAD2"/>
    <property type="match status" value="1"/>
</dbReference>
<dbReference type="EMBL" id="BEGY01000037">
    <property type="protein sequence ID" value="GAX78984.1"/>
    <property type="molecule type" value="Genomic_DNA"/>
</dbReference>
<name>A0A250X7C3_9CHLO</name>
<reference evidence="2 3" key="1">
    <citation type="submission" date="2017-08" db="EMBL/GenBank/DDBJ databases">
        <title>Acidophilic green algal genome provides insights into adaptation to an acidic environment.</title>
        <authorList>
            <person name="Hirooka S."/>
            <person name="Hirose Y."/>
            <person name="Kanesaki Y."/>
            <person name="Higuchi S."/>
            <person name="Fujiwara T."/>
            <person name="Onuma R."/>
            <person name="Era A."/>
            <person name="Ohbayashi R."/>
            <person name="Uzuka A."/>
            <person name="Nozaki H."/>
            <person name="Yoshikawa H."/>
            <person name="Miyagishima S.Y."/>
        </authorList>
    </citation>
    <scope>NUCLEOTIDE SEQUENCE [LARGE SCALE GENOMIC DNA]</scope>
    <source>
        <strain evidence="2 3">NIES-2499</strain>
    </source>
</reference>
<evidence type="ECO:0000313" key="2">
    <source>
        <dbReference type="EMBL" id="GAX78984.1"/>
    </source>
</evidence>